<gene>
    <name evidence="1" type="ORF">T07_6607</name>
</gene>
<evidence type="ECO:0008006" key="3">
    <source>
        <dbReference type="Google" id="ProtNLM"/>
    </source>
</evidence>
<organism evidence="1 2">
    <name type="scientific">Trichinella nelsoni</name>
    <dbReference type="NCBI Taxonomy" id="6336"/>
    <lineage>
        <taxon>Eukaryota</taxon>
        <taxon>Metazoa</taxon>
        <taxon>Ecdysozoa</taxon>
        <taxon>Nematoda</taxon>
        <taxon>Enoplea</taxon>
        <taxon>Dorylaimia</taxon>
        <taxon>Trichinellida</taxon>
        <taxon>Trichinellidae</taxon>
        <taxon>Trichinella</taxon>
    </lineage>
</organism>
<evidence type="ECO:0000313" key="2">
    <source>
        <dbReference type="Proteomes" id="UP000054630"/>
    </source>
</evidence>
<dbReference type="STRING" id="6336.A0A0V0SH37"/>
<protein>
    <recommendedName>
        <fullName evidence="3">FLYWCH-type domain-containing protein</fullName>
    </recommendedName>
</protein>
<dbReference type="Proteomes" id="UP000054630">
    <property type="component" value="Unassembled WGS sequence"/>
</dbReference>
<keyword evidence="2" id="KW-1185">Reference proteome</keyword>
<dbReference type="AlphaFoldDB" id="A0A0V0SH37"/>
<evidence type="ECO:0000313" key="1">
    <source>
        <dbReference type="EMBL" id="KRX25963.1"/>
    </source>
</evidence>
<comment type="caution">
    <text evidence="1">The sequence shown here is derived from an EMBL/GenBank/DDBJ whole genome shotgun (WGS) entry which is preliminary data.</text>
</comment>
<dbReference type="EMBL" id="JYDL01000009">
    <property type="protein sequence ID" value="KRX25963.1"/>
    <property type="molecule type" value="Genomic_DNA"/>
</dbReference>
<proteinExistence type="predicted"/>
<reference evidence="1 2" key="1">
    <citation type="submission" date="2015-01" db="EMBL/GenBank/DDBJ databases">
        <title>Evolution of Trichinella species and genotypes.</title>
        <authorList>
            <person name="Korhonen P.K."/>
            <person name="Edoardo P."/>
            <person name="Giuseppe L.R."/>
            <person name="Gasser R.B."/>
        </authorList>
    </citation>
    <scope>NUCLEOTIDE SEQUENCE [LARGE SCALE GENOMIC DNA]</scope>
    <source>
        <strain evidence="1">ISS37</strain>
    </source>
</reference>
<sequence length="342" mass="38453">MAVPELHLVPNRGGSMALVFEGRAYKLKHGQTEEMLLVFKGCKGAMWTDLEVTAVIDREDHVETCQPIPAIYDEEASFASAEPSTSGQFPVFKRMGAAMYKHRAKRFPRLPEHRHDLGMRGCPGKLYTNLDATQVIRTGEHAEGCRVDAHAFYHQQQLNELKRLAAGESFSVLFIIFTMADISELRFVTNRGGTYKMEEKAGWKKRSAEETKSILAIYDEEVSAVASASSHFPLFKRMKSTMYSHRTTMAGEDFLLWQSASSHILVLATGSNIRLMATRRTWALDGTFKVVPQWYQQLFTIHAFLVGKLVPAVYCLCTDKDIPTYGFILSKSGITGNPQRQS</sequence>
<name>A0A0V0SH37_9BILA</name>
<accession>A0A0V0SH37</accession>